<dbReference type="Proteomes" id="UP000215215">
    <property type="component" value="Unassembled WGS sequence"/>
</dbReference>
<dbReference type="InterPro" id="IPR002470">
    <property type="entry name" value="Peptidase_S9A"/>
</dbReference>
<dbReference type="PRINTS" id="PR00862">
    <property type="entry name" value="PROLIGOPTASE"/>
</dbReference>
<dbReference type="GO" id="GO:0004252">
    <property type="term" value="F:serine-type endopeptidase activity"/>
    <property type="evidence" value="ECO:0007669"/>
    <property type="project" value="UniProtKB-EC"/>
</dbReference>
<dbReference type="InterPro" id="IPR051543">
    <property type="entry name" value="Serine_Peptidase_S9A"/>
</dbReference>
<dbReference type="FunFam" id="3.40.50.1820:FF:000005">
    <property type="entry name" value="Prolyl endopeptidase"/>
    <property type="match status" value="1"/>
</dbReference>
<dbReference type="EMBL" id="NOZQ01000210">
    <property type="protein sequence ID" value="OYD13931.1"/>
    <property type="molecule type" value="Genomic_DNA"/>
</dbReference>
<sequence>MLQETISITSLSLILLFTLVLSGRSEGATTQSVTSPIAEVVPKVDTLFGDIRTDNYFWLRDRSNPKAIKYLEDENRYTETVMKHTEKLQEHLYKELLSRIKETDLSVPEKLDNYYYYSRTEKGKQYPIYCRKKGNLDAEEEVLLDENALAVGHKYFDIGVFRVSPNHRLVAYSVDTTGSERFTLYIKNLSTGELFKDEIPNTGYSVRWANDNRTIFYTVLDKTKRPYELYRHTLGTNPQEDILVYREKDEAFFLSISKTKSKEYLIMNLGSNTTSEVRYLKADSPTEDFRIIHPRQHEMKYYVAHHGNKFFILTNDNAKNFKLIEVSVTDPSRENWKEVIPHRDSVKIEGVEVFKNHLVLYERENGLKKIRIVDLRNNESHYVEFPEPIYTILPGRNRDFNTNLLRFNYASLVTPVSVFDYDMNKRTRELKKQYEVPGYDPSLYQSERIFARAPDGTMIPISLVYKKEVVKDGSNPLFLYGYGAYGSSVDPCFYSNRLSLLDRGFVCAIAHIRGGGEMGRYWYDEGKLLNKKNTFTDFIACAEHLIAEKYTSSDKLIIGSGSAGGLLVGAVTNMRPDLFKAVIADVPFVDVLNTMLDPSLPLTVAEYEEWGNPNDKEYYDYIKSYSPYDNVEPKDYPNMLIITGLNDTRVSYWEAAKLTAKLRALKTDKNLLLLKTNMGAGHGGVSGRYNYLRDVAFKYAFILDLFGIRR</sequence>
<keyword evidence="4" id="KW-0720">Serine protease</keyword>
<dbReference type="Gene3D" id="3.40.50.1820">
    <property type="entry name" value="alpha/beta hydrolase"/>
    <property type="match status" value="1"/>
</dbReference>
<dbReference type="Pfam" id="PF00326">
    <property type="entry name" value="Peptidase_S9"/>
    <property type="match status" value="1"/>
</dbReference>
<keyword evidence="3 7" id="KW-0378">Hydrolase</keyword>
<dbReference type="EC" id="3.4.21.83" evidence="7"/>
<protein>
    <submittedName>
        <fullName evidence="7">Oligopeptidase B</fullName>
        <ecNumber evidence="7">3.4.21.83</ecNumber>
    </submittedName>
</protein>
<dbReference type="AlphaFoldDB" id="A0A235BNW6"/>
<dbReference type="PANTHER" id="PTHR11757:SF19">
    <property type="entry name" value="PROLYL ENDOPEPTIDASE-LIKE"/>
    <property type="match status" value="1"/>
</dbReference>
<evidence type="ECO:0000256" key="2">
    <source>
        <dbReference type="ARBA" id="ARBA00022670"/>
    </source>
</evidence>
<evidence type="ECO:0000256" key="4">
    <source>
        <dbReference type="ARBA" id="ARBA00022825"/>
    </source>
</evidence>
<feature type="domain" description="Peptidase S9A N-terminal" evidence="6">
    <location>
        <begin position="38"/>
        <end position="433"/>
    </location>
</feature>
<feature type="domain" description="Peptidase S9 prolyl oligopeptidase catalytic" evidence="5">
    <location>
        <begin position="495"/>
        <end position="707"/>
    </location>
</feature>
<dbReference type="InterPro" id="IPR001375">
    <property type="entry name" value="Peptidase_S9_cat"/>
</dbReference>
<dbReference type="InterPro" id="IPR029058">
    <property type="entry name" value="AB_hydrolase_fold"/>
</dbReference>
<dbReference type="GO" id="GO:0006508">
    <property type="term" value="P:proteolysis"/>
    <property type="evidence" value="ECO:0007669"/>
    <property type="project" value="UniProtKB-KW"/>
</dbReference>
<organism evidence="7 8">
    <name type="scientific">candidate division WOR-3 bacterium JGI_Cruoil_03_44_89</name>
    <dbReference type="NCBI Taxonomy" id="1973748"/>
    <lineage>
        <taxon>Bacteria</taxon>
        <taxon>Bacteria division WOR-3</taxon>
    </lineage>
</organism>
<dbReference type="InterPro" id="IPR023302">
    <property type="entry name" value="Pept_S9A_N"/>
</dbReference>
<evidence type="ECO:0000313" key="7">
    <source>
        <dbReference type="EMBL" id="OYD13931.1"/>
    </source>
</evidence>
<reference evidence="7 8" key="1">
    <citation type="submission" date="2017-07" db="EMBL/GenBank/DDBJ databases">
        <title>Recovery of genomes from metagenomes via a dereplication, aggregation, and scoring strategy.</title>
        <authorList>
            <person name="Sieber C.M."/>
            <person name="Probst A.J."/>
            <person name="Sharrar A."/>
            <person name="Thomas B.C."/>
            <person name="Hess M."/>
            <person name="Tringe S.G."/>
            <person name="Banfield J.F."/>
        </authorList>
    </citation>
    <scope>NUCLEOTIDE SEQUENCE [LARGE SCALE GENOMIC DNA]</scope>
    <source>
        <strain evidence="7">JGI_Cruoil_03_44_89</strain>
    </source>
</reference>
<evidence type="ECO:0000256" key="3">
    <source>
        <dbReference type="ARBA" id="ARBA00022801"/>
    </source>
</evidence>
<evidence type="ECO:0000313" key="8">
    <source>
        <dbReference type="Proteomes" id="UP000215215"/>
    </source>
</evidence>
<comment type="similarity">
    <text evidence="1">Belongs to the peptidase S9A family.</text>
</comment>
<accession>A0A235BNW6</accession>
<gene>
    <name evidence="7" type="ORF">CH333_09500</name>
</gene>
<evidence type="ECO:0000256" key="1">
    <source>
        <dbReference type="ARBA" id="ARBA00005228"/>
    </source>
</evidence>
<dbReference type="SUPFAM" id="SSF50993">
    <property type="entry name" value="Peptidase/esterase 'gauge' domain"/>
    <property type="match status" value="1"/>
</dbReference>
<dbReference type="SUPFAM" id="SSF53474">
    <property type="entry name" value="alpha/beta-Hydrolases"/>
    <property type="match status" value="1"/>
</dbReference>
<proteinExistence type="inferred from homology"/>
<keyword evidence="2" id="KW-0645">Protease</keyword>
<evidence type="ECO:0000259" key="5">
    <source>
        <dbReference type="Pfam" id="PF00326"/>
    </source>
</evidence>
<dbReference type="PANTHER" id="PTHR11757">
    <property type="entry name" value="PROTEASE FAMILY S9A OLIGOPEPTIDASE"/>
    <property type="match status" value="1"/>
</dbReference>
<dbReference type="Pfam" id="PF02897">
    <property type="entry name" value="Peptidase_S9_N"/>
    <property type="match status" value="1"/>
</dbReference>
<dbReference type="Gene3D" id="2.130.10.120">
    <property type="entry name" value="Prolyl oligopeptidase, N-terminal domain"/>
    <property type="match status" value="1"/>
</dbReference>
<name>A0A235BNW6_UNCW3</name>
<comment type="caution">
    <text evidence="7">The sequence shown here is derived from an EMBL/GenBank/DDBJ whole genome shotgun (WGS) entry which is preliminary data.</text>
</comment>
<evidence type="ECO:0000259" key="6">
    <source>
        <dbReference type="Pfam" id="PF02897"/>
    </source>
</evidence>